<reference evidence="2 3" key="1">
    <citation type="submission" date="2015-02" db="EMBL/GenBank/DDBJ databases">
        <title>Draft genome sequences of ten Microbacterium spp. with emphasis on heavy metal contaminated environments.</title>
        <authorList>
            <person name="Corretto E."/>
        </authorList>
    </citation>
    <scope>NUCLEOTIDE SEQUENCE [LARGE SCALE GENOMIC DNA]</scope>
    <source>
        <strain evidence="2 3">DSM 12510</strain>
    </source>
</reference>
<dbReference type="EC" id="3.2.1.23" evidence="2"/>
<dbReference type="InterPro" id="IPR017853">
    <property type="entry name" value="GH"/>
</dbReference>
<dbReference type="GO" id="GO:0004565">
    <property type="term" value="F:beta-galactosidase activity"/>
    <property type="evidence" value="ECO:0007669"/>
    <property type="project" value="UniProtKB-EC"/>
</dbReference>
<dbReference type="InterPro" id="IPR008979">
    <property type="entry name" value="Galactose-bd-like_sf"/>
</dbReference>
<dbReference type="PATRIC" id="fig|92835.4.peg.2474"/>
<dbReference type="PANTHER" id="PTHR42732:SF3">
    <property type="entry name" value="HYDROLASE"/>
    <property type="match status" value="1"/>
</dbReference>
<dbReference type="Gene3D" id="3.20.20.80">
    <property type="entry name" value="Glycosidases"/>
    <property type="match status" value="1"/>
</dbReference>
<evidence type="ECO:0000259" key="1">
    <source>
        <dbReference type="Pfam" id="PF02836"/>
    </source>
</evidence>
<dbReference type="STRING" id="92835.RS81_02441"/>
<dbReference type="PANTHER" id="PTHR42732">
    <property type="entry name" value="BETA-GALACTOSIDASE"/>
    <property type="match status" value="1"/>
</dbReference>
<dbReference type="InterPro" id="IPR051913">
    <property type="entry name" value="GH2_Domain-Containing"/>
</dbReference>
<dbReference type="InterPro" id="IPR036156">
    <property type="entry name" value="Beta-gal/glucu_dom_sf"/>
</dbReference>
<dbReference type="Proteomes" id="UP000033956">
    <property type="component" value="Unassembled WGS sequence"/>
</dbReference>
<evidence type="ECO:0000313" key="3">
    <source>
        <dbReference type="Proteomes" id="UP000033956"/>
    </source>
</evidence>
<dbReference type="AlphaFoldDB" id="A0A0M2H466"/>
<dbReference type="RefSeq" id="WP_045276358.1">
    <property type="nucleotide sequence ID" value="NZ_BSES01000001.1"/>
</dbReference>
<gene>
    <name evidence="2" type="primary">lacZ_4</name>
    <name evidence="2" type="ORF">RS81_02441</name>
</gene>
<evidence type="ECO:0000313" key="2">
    <source>
        <dbReference type="EMBL" id="KJL38646.1"/>
    </source>
</evidence>
<keyword evidence="3" id="KW-1185">Reference proteome</keyword>
<keyword evidence="2" id="KW-0326">Glycosidase</keyword>
<dbReference type="InterPro" id="IPR006103">
    <property type="entry name" value="Glyco_hydro_2_cat"/>
</dbReference>
<dbReference type="OrthoDB" id="9762066at2"/>
<protein>
    <submittedName>
        <fullName evidence="2">Beta-galactosidase</fullName>
        <ecNumber evidence="2">3.2.1.23</ecNumber>
    </submittedName>
</protein>
<dbReference type="GO" id="GO:0005975">
    <property type="term" value="P:carbohydrate metabolic process"/>
    <property type="evidence" value="ECO:0007669"/>
    <property type="project" value="InterPro"/>
</dbReference>
<dbReference type="SUPFAM" id="SSF51445">
    <property type="entry name" value="(Trans)glycosidases"/>
    <property type="match status" value="1"/>
</dbReference>
<accession>A0A0M2H466</accession>
<sequence>MHEEVRASAQDGTYPRPQLVRHRWLDLSGEWDFTYGDEVDPVGPGGVPSDLPRTIVVPYPPESPLSGIHDTGFHRVLWYRRRVTSDEVAETGHGDGRTLLLHFGAVDFAADVWIDGAHVGSHRGGHTPFHVAVPTPGAGFDVVVRAVDDPHDVSQPRGKQDWRVDPHSIWYHRTSGIWQPVWLESVPELHITRVAWRPDVPHDRVHLALELSHRPTRPVEARVTLTRDDRVLAEVGVVLDGPGGDVDIVIPALSTEQGFDELLWSPEHPVLVDARIELVGADGAADGAVDVVASYVGLRSIETAGDTFLLNGRPHPIHGVLSQGYWPQSHLAAPSAAALRAEVELILDLGFTTARLHQKAEDPRLLYWADRLGLMVWVELPSAFQHSDSAVMNLAAEWTEIVRRDASHPSVVAWVPLNESWAVRHIATDPRQQAFARSLYHLTHTLDGSRPVISNDGWEHVESDLLTLHDYTNDAEELSARYGTRAAIAAAVEGVAPFGKRVLVGTPAEAAATASAPVVLSEFGGVAFTPDAGVDSWGYRLVGSADDLDRHLTAIFGALHASTALAGWVYTQLTDTVQERNGLVDENRVPKLPVERIRRIVRGE</sequence>
<comment type="caution">
    <text evidence="2">The sequence shown here is derived from an EMBL/GenBank/DDBJ whole genome shotgun (WGS) entry which is preliminary data.</text>
</comment>
<proteinExistence type="predicted"/>
<dbReference type="Pfam" id="PF02836">
    <property type="entry name" value="Glyco_hydro_2_C"/>
    <property type="match status" value="1"/>
</dbReference>
<organism evidence="2 3">
    <name type="scientific">Microbacterium terrae</name>
    <dbReference type="NCBI Taxonomy" id="69369"/>
    <lineage>
        <taxon>Bacteria</taxon>
        <taxon>Bacillati</taxon>
        <taxon>Actinomycetota</taxon>
        <taxon>Actinomycetes</taxon>
        <taxon>Micrococcales</taxon>
        <taxon>Microbacteriaceae</taxon>
        <taxon>Microbacterium</taxon>
    </lineage>
</organism>
<dbReference type="SUPFAM" id="SSF49785">
    <property type="entry name" value="Galactose-binding domain-like"/>
    <property type="match status" value="1"/>
</dbReference>
<feature type="domain" description="Glycoside hydrolase family 2 catalytic" evidence="1">
    <location>
        <begin position="305"/>
        <end position="467"/>
    </location>
</feature>
<dbReference type="EMBL" id="JYIZ01000054">
    <property type="protein sequence ID" value="KJL38646.1"/>
    <property type="molecule type" value="Genomic_DNA"/>
</dbReference>
<dbReference type="SUPFAM" id="SSF49303">
    <property type="entry name" value="beta-Galactosidase/glucuronidase domain"/>
    <property type="match status" value="1"/>
</dbReference>
<name>A0A0M2H466_9MICO</name>
<keyword evidence="2" id="KW-0378">Hydrolase</keyword>
<dbReference type="Gene3D" id="2.60.120.260">
    <property type="entry name" value="Galactose-binding domain-like"/>
    <property type="match status" value="1"/>
</dbReference>